<dbReference type="Gene3D" id="3.40.50.300">
    <property type="entry name" value="P-loop containing nucleotide triphosphate hydrolases"/>
    <property type="match status" value="1"/>
</dbReference>
<proteinExistence type="predicted"/>
<feature type="transmembrane region" description="Helical" evidence="2">
    <location>
        <begin position="165"/>
        <end position="189"/>
    </location>
</feature>
<feature type="transmembrane region" description="Helical" evidence="2">
    <location>
        <begin position="60"/>
        <end position="83"/>
    </location>
</feature>
<dbReference type="Proteomes" id="UP000632289">
    <property type="component" value="Unassembled WGS sequence"/>
</dbReference>
<dbReference type="InterPro" id="IPR027417">
    <property type="entry name" value="P-loop_NTPase"/>
</dbReference>
<evidence type="ECO:0000313" key="4">
    <source>
        <dbReference type="Proteomes" id="UP000632289"/>
    </source>
</evidence>
<dbReference type="EMBL" id="JACXYU010000020">
    <property type="protein sequence ID" value="MBD3934817.1"/>
    <property type="molecule type" value="Genomic_DNA"/>
</dbReference>
<accession>A0A927IF34</accession>
<dbReference type="GO" id="GO:0005524">
    <property type="term" value="F:ATP binding"/>
    <property type="evidence" value="ECO:0007669"/>
    <property type="project" value="UniProtKB-KW"/>
</dbReference>
<feature type="transmembrane region" description="Helical" evidence="2">
    <location>
        <begin position="103"/>
        <end position="127"/>
    </location>
</feature>
<evidence type="ECO:0000256" key="1">
    <source>
        <dbReference type="SAM" id="MobiDB-lite"/>
    </source>
</evidence>
<dbReference type="SUPFAM" id="SSF52540">
    <property type="entry name" value="P-loop containing nucleoside triphosphate hydrolases"/>
    <property type="match status" value="1"/>
</dbReference>
<sequence length="791" mass="85327">MAVPPPPAAPPMPRQAPREALAPLVTWLRTPRPEAAPGIWRYGHRPRPAEEPEDVPERQLLGGALLALLCALLVGSLSVNEYLPFVSWIYAALPTSWYDGGGSASLVLLLAWTVHLLVLLPVVWLAGRYGRWPRVLRRYASPRWRRRGAVLARAGGAVRPYRRALLALLAAAVVWVLCFSDGGWTFWLAPLDWLTPDSWREPVQTTPYVVAYNVYYVLFTLLLLLLAAKAGGWRRLRRRRPTRPEAEPWTPMPERSTDALPDEWPELRAAGLTEPADRLTADVRGGRASDLDYVRVERVWRTVRSRPDALPAFAEAVRERGAAAFLHPSGARDLSVRTAAHDLLTGQVRIGRALDDRRNPYRHRDCALALSPALLGTSLLAVGPPGSGKTGRIVRPAVEALCLQALAGRAAVVAVGTARAALAPDDAFDVVVRLGDPRSTHDLDPYGGTTDPDEAAALLTEALIGPDAADRRAASAALAQLLGPYRAAHGHFPPLRDLRDLLDGDAVAVAGLREALDAAGEFGQQRELDARSRNAGRPGDPGTLLADRLAVLLRPAFDGFFGGGTGRGGGPQPFSPRTLQHPLRVRVDLPERGHAEASRILSRLILAQFTAGVAAREDRSLFACLVLDDAEHTVTPDAVRGLRQLRSANAGAVLTLRTLDDVPEALRAALIGTVGCKVVLSGVTTWDGEVFARAWGQDWVETEDVTRNPDFSGGGLKRAVRAVRTAFTGVRATTTSVTVRKVQRERWSASDLAHHVPPGHAVLSLTSVDGEAGPPLLARLGGGGGRPRAVR</sequence>
<keyword evidence="3" id="KW-0067">ATP-binding</keyword>
<gene>
    <name evidence="3" type="ORF">IF129_25040</name>
</gene>
<protein>
    <submittedName>
        <fullName evidence="3">ATP-binding protein</fullName>
    </submittedName>
</protein>
<evidence type="ECO:0000256" key="2">
    <source>
        <dbReference type="SAM" id="Phobius"/>
    </source>
</evidence>
<keyword evidence="2" id="KW-0472">Membrane</keyword>
<reference evidence="3" key="1">
    <citation type="submission" date="2020-09" db="EMBL/GenBank/DDBJ databases">
        <title>Secondary metabolite and genome analysis of marine Streptomyces chumphonensis KK1-2T.</title>
        <authorList>
            <person name="Phongsopitanun W."/>
            <person name="Kanchanasin P."/>
            <person name="Pittayakhajonwut P."/>
            <person name="Suwanborirux K."/>
            <person name="Tanasupawat S."/>
        </authorList>
    </citation>
    <scope>NUCLEOTIDE SEQUENCE</scope>
    <source>
        <strain evidence="3">KK1-2</strain>
    </source>
</reference>
<dbReference type="AlphaFoldDB" id="A0A927IF34"/>
<keyword evidence="3" id="KW-0547">Nucleotide-binding</keyword>
<keyword evidence="4" id="KW-1185">Reference proteome</keyword>
<feature type="region of interest" description="Disordered" evidence="1">
    <location>
        <begin position="240"/>
        <end position="260"/>
    </location>
</feature>
<feature type="transmembrane region" description="Helical" evidence="2">
    <location>
        <begin position="209"/>
        <end position="230"/>
    </location>
</feature>
<name>A0A927IF34_9ACTN</name>
<evidence type="ECO:0000313" key="3">
    <source>
        <dbReference type="EMBL" id="MBD3934817.1"/>
    </source>
</evidence>
<keyword evidence="2" id="KW-0812">Transmembrane</keyword>
<organism evidence="3 4">
    <name type="scientific">Streptomyces chumphonensis</name>
    <dbReference type="NCBI Taxonomy" id="1214925"/>
    <lineage>
        <taxon>Bacteria</taxon>
        <taxon>Bacillati</taxon>
        <taxon>Actinomycetota</taxon>
        <taxon>Actinomycetes</taxon>
        <taxon>Kitasatosporales</taxon>
        <taxon>Streptomycetaceae</taxon>
        <taxon>Streptomyces</taxon>
    </lineage>
</organism>
<keyword evidence="2" id="KW-1133">Transmembrane helix</keyword>
<comment type="caution">
    <text evidence="3">The sequence shown here is derived from an EMBL/GenBank/DDBJ whole genome shotgun (WGS) entry which is preliminary data.</text>
</comment>